<reference evidence="3" key="1">
    <citation type="submission" date="2012-08" db="EMBL/GenBank/DDBJ databases">
        <title>The Genome Sequence of Wuchereria bancrofti.</title>
        <authorList>
            <person name="Nutman T.B."/>
            <person name="Fink D.L."/>
            <person name="Russ C."/>
            <person name="Young S."/>
            <person name="Zeng Q."/>
            <person name="Koehrsen M."/>
            <person name="Alvarado L."/>
            <person name="Berlin A."/>
            <person name="Chapman S.B."/>
            <person name="Chen Z."/>
            <person name="Freedman E."/>
            <person name="Gellesch M."/>
            <person name="Goldberg J."/>
            <person name="Griggs A."/>
            <person name="Gujja S."/>
            <person name="Heilman E.R."/>
            <person name="Heiman D."/>
            <person name="Hepburn T."/>
            <person name="Howarth C."/>
            <person name="Jen D."/>
            <person name="Larson L."/>
            <person name="Lewis B."/>
            <person name="Mehta T."/>
            <person name="Park D."/>
            <person name="Pearson M."/>
            <person name="Roberts A."/>
            <person name="Saif S."/>
            <person name="Shea T."/>
            <person name="Shenoy N."/>
            <person name="Sisk P."/>
            <person name="Stolte C."/>
            <person name="Sykes S."/>
            <person name="Walk T."/>
            <person name="White J."/>
            <person name="Yandava C."/>
            <person name="Haas B."/>
            <person name="Henn M.R."/>
            <person name="Nusbaum C."/>
            <person name="Birren B."/>
        </authorList>
    </citation>
    <scope>NUCLEOTIDE SEQUENCE [LARGE SCALE GENOMIC DNA]</scope>
    <source>
        <strain evidence="3">NA</strain>
    </source>
</reference>
<sequence length="90" mass="10078">SQSIPLRNSTKQKALALFDIGSQSSSILKELANRLGSDRTKGENLELFSFGSKTPKSCQTTKLEIEVRTLDSEIIIIDTYELNYPTEKLQ</sequence>
<feature type="non-terminal residue" evidence="2">
    <location>
        <position position="1"/>
    </location>
</feature>
<dbReference type="InterPro" id="IPR008737">
    <property type="entry name" value="DUF1758"/>
</dbReference>
<dbReference type="EMBL" id="ADBV01011762">
    <property type="protein sequence ID" value="EJW74683.1"/>
    <property type="molecule type" value="Genomic_DNA"/>
</dbReference>
<dbReference type="AlphaFoldDB" id="J9DY79"/>
<dbReference type="Proteomes" id="UP000004810">
    <property type="component" value="Unassembled WGS sequence"/>
</dbReference>
<dbReference type="Pfam" id="PF05585">
    <property type="entry name" value="DUF1758"/>
    <property type="match status" value="1"/>
</dbReference>
<feature type="domain" description="DUF1758" evidence="1">
    <location>
        <begin position="3"/>
        <end position="68"/>
    </location>
</feature>
<gene>
    <name evidence="2" type="ORF">WUBG_14409</name>
</gene>
<proteinExistence type="predicted"/>
<organism evidence="2 3">
    <name type="scientific">Wuchereria bancrofti</name>
    <dbReference type="NCBI Taxonomy" id="6293"/>
    <lineage>
        <taxon>Eukaryota</taxon>
        <taxon>Metazoa</taxon>
        <taxon>Ecdysozoa</taxon>
        <taxon>Nematoda</taxon>
        <taxon>Chromadorea</taxon>
        <taxon>Rhabditida</taxon>
        <taxon>Spirurina</taxon>
        <taxon>Spiruromorpha</taxon>
        <taxon>Filarioidea</taxon>
        <taxon>Onchocercidae</taxon>
        <taxon>Wuchereria</taxon>
    </lineage>
</organism>
<feature type="non-terminal residue" evidence="2">
    <location>
        <position position="90"/>
    </location>
</feature>
<accession>J9DY79</accession>
<evidence type="ECO:0000259" key="1">
    <source>
        <dbReference type="Pfam" id="PF05585"/>
    </source>
</evidence>
<evidence type="ECO:0000313" key="2">
    <source>
        <dbReference type="EMBL" id="EJW74683.1"/>
    </source>
</evidence>
<name>J9DY79_WUCBA</name>
<evidence type="ECO:0000313" key="3">
    <source>
        <dbReference type="Proteomes" id="UP000004810"/>
    </source>
</evidence>
<comment type="caution">
    <text evidence="2">The sequence shown here is derived from an EMBL/GenBank/DDBJ whole genome shotgun (WGS) entry which is preliminary data.</text>
</comment>
<protein>
    <recommendedName>
        <fullName evidence="1">DUF1758 domain-containing protein</fullName>
    </recommendedName>
</protein>